<dbReference type="GO" id="GO:0035091">
    <property type="term" value="F:phosphatidylinositol binding"/>
    <property type="evidence" value="ECO:0007669"/>
    <property type="project" value="InterPro"/>
</dbReference>
<dbReference type="SUPFAM" id="SSF64268">
    <property type="entry name" value="PX domain"/>
    <property type="match status" value="1"/>
</dbReference>
<dbReference type="GO" id="GO:0005685">
    <property type="term" value="C:U1 snRNP"/>
    <property type="evidence" value="ECO:0007669"/>
    <property type="project" value="TreeGrafter"/>
</dbReference>
<dbReference type="Pfam" id="PF00076">
    <property type="entry name" value="RRM_1"/>
    <property type="match status" value="1"/>
</dbReference>
<dbReference type="InterPro" id="IPR012677">
    <property type="entry name" value="Nucleotide-bd_a/b_plait_sf"/>
</dbReference>
<keyword evidence="7" id="KW-1185">Reference proteome</keyword>
<dbReference type="SUPFAM" id="SSF54928">
    <property type="entry name" value="RNA-binding domain, RBD"/>
    <property type="match status" value="1"/>
</dbReference>
<keyword evidence="6" id="KW-0687">Ribonucleoprotein</keyword>
<proteinExistence type="predicted"/>
<evidence type="ECO:0000313" key="7">
    <source>
        <dbReference type="Proteomes" id="UP001140949"/>
    </source>
</evidence>
<dbReference type="PROSITE" id="PS50102">
    <property type="entry name" value="RRM"/>
    <property type="match status" value="1"/>
</dbReference>
<evidence type="ECO:0000256" key="3">
    <source>
        <dbReference type="PROSITE-ProRule" id="PRU00176"/>
    </source>
</evidence>
<sequence>MDDEEYGGGGGRSGGDCRKERGLTSSTSRPRSTATSRKTRMMEMIVRLVTDKETNKPRGYAFIEYMHTRDMKIAYKQADGRKLDNRRVFVDVERGRTVLNWHPRRFSLKLLRRFLQFFARKFRFNAEFIEMRRQALDIFINRVASHPELKQSEDLRIFFYWNMKRQWREQEHRRLESSRKSQQISCSYLRRRIAYLEITLRR</sequence>
<name>A0AAX6EFC4_IRIPA</name>
<comment type="caution">
    <text evidence="6">The sequence shown here is derived from an EMBL/GenBank/DDBJ whole genome shotgun (WGS) entry which is preliminary data.</text>
</comment>
<dbReference type="GO" id="GO:0030619">
    <property type="term" value="F:U1 snRNA binding"/>
    <property type="evidence" value="ECO:0007669"/>
    <property type="project" value="TreeGrafter"/>
</dbReference>
<dbReference type="GO" id="GO:0003729">
    <property type="term" value="F:mRNA binding"/>
    <property type="evidence" value="ECO:0007669"/>
    <property type="project" value="TreeGrafter"/>
</dbReference>
<dbReference type="InterPro" id="IPR036871">
    <property type="entry name" value="PX_dom_sf"/>
</dbReference>
<evidence type="ECO:0000313" key="6">
    <source>
        <dbReference type="EMBL" id="KAJ6802658.1"/>
    </source>
</evidence>
<reference evidence="6" key="2">
    <citation type="submission" date="2023-04" db="EMBL/GenBank/DDBJ databases">
        <authorList>
            <person name="Bruccoleri R.E."/>
            <person name="Oakeley E.J."/>
            <person name="Faust A.-M."/>
            <person name="Dessus-Babus S."/>
            <person name="Altorfer M."/>
            <person name="Burckhardt D."/>
            <person name="Oertli M."/>
            <person name="Naumann U."/>
            <person name="Petersen F."/>
            <person name="Wong J."/>
        </authorList>
    </citation>
    <scope>NUCLEOTIDE SEQUENCE</scope>
    <source>
        <strain evidence="6">GSM-AAB239-AS_SAM_17_03QT</strain>
        <tissue evidence="6">Leaf</tissue>
    </source>
</reference>
<dbReference type="GO" id="GO:0071004">
    <property type="term" value="C:U2-type prespliceosome"/>
    <property type="evidence" value="ECO:0007669"/>
    <property type="project" value="TreeGrafter"/>
</dbReference>
<dbReference type="InterPro" id="IPR035979">
    <property type="entry name" value="RBD_domain_sf"/>
</dbReference>
<comment type="subcellular location">
    <subcellularLocation>
        <location evidence="1">Nucleus</location>
    </subcellularLocation>
</comment>
<feature type="compositionally biased region" description="Low complexity" evidence="4">
    <location>
        <begin position="23"/>
        <end position="36"/>
    </location>
</feature>
<dbReference type="GO" id="GO:0071011">
    <property type="term" value="C:precatalytic spliceosome"/>
    <property type="evidence" value="ECO:0007669"/>
    <property type="project" value="TreeGrafter"/>
</dbReference>
<dbReference type="EMBL" id="JANAVB010037020">
    <property type="protein sequence ID" value="KAJ6802658.1"/>
    <property type="molecule type" value="Genomic_DNA"/>
</dbReference>
<evidence type="ECO:0000256" key="4">
    <source>
        <dbReference type="SAM" id="MobiDB-lite"/>
    </source>
</evidence>
<dbReference type="PANTHER" id="PTHR13952">
    <property type="entry name" value="U1 SMALL NUCLEAR RIBONUCLEOPROTEIN 70 KD"/>
    <property type="match status" value="1"/>
</dbReference>
<feature type="domain" description="RRM" evidence="5">
    <location>
        <begin position="46"/>
        <end position="95"/>
    </location>
</feature>
<organism evidence="6 7">
    <name type="scientific">Iris pallida</name>
    <name type="common">Sweet iris</name>
    <dbReference type="NCBI Taxonomy" id="29817"/>
    <lineage>
        <taxon>Eukaryota</taxon>
        <taxon>Viridiplantae</taxon>
        <taxon>Streptophyta</taxon>
        <taxon>Embryophyta</taxon>
        <taxon>Tracheophyta</taxon>
        <taxon>Spermatophyta</taxon>
        <taxon>Magnoliopsida</taxon>
        <taxon>Liliopsida</taxon>
        <taxon>Asparagales</taxon>
        <taxon>Iridaceae</taxon>
        <taxon>Iridoideae</taxon>
        <taxon>Irideae</taxon>
        <taxon>Iris</taxon>
    </lineage>
</organism>
<dbReference type="AlphaFoldDB" id="A0AAX6EFC4"/>
<gene>
    <name evidence="6" type="ORF">M6B38_190910</name>
</gene>
<dbReference type="InterPro" id="IPR001683">
    <property type="entry name" value="PX_dom"/>
</dbReference>
<dbReference type="GO" id="GO:0000398">
    <property type="term" value="P:mRNA splicing, via spliceosome"/>
    <property type="evidence" value="ECO:0007669"/>
    <property type="project" value="TreeGrafter"/>
</dbReference>
<dbReference type="Gene3D" id="3.30.1520.10">
    <property type="entry name" value="Phox-like domain"/>
    <property type="match status" value="1"/>
</dbReference>
<dbReference type="InterPro" id="IPR051183">
    <property type="entry name" value="U1_U11-U12_snRNP_70-35kDa"/>
</dbReference>
<dbReference type="Gene3D" id="3.30.70.330">
    <property type="match status" value="1"/>
</dbReference>
<keyword evidence="2" id="KW-0539">Nucleus</keyword>
<dbReference type="Pfam" id="PF00787">
    <property type="entry name" value="PX"/>
    <property type="match status" value="1"/>
</dbReference>
<evidence type="ECO:0000259" key="5">
    <source>
        <dbReference type="PROSITE" id="PS50102"/>
    </source>
</evidence>
<evidence type="ECO:0000256" key="1">
    <source>
        <dbReference type="ARBA" id="ARBA00004123"/>
    </source>
</evidence>
<reference evidence="6" key="1">
    <citation type="journal article" date="2023" name="GigaByte">
        <title>Genome assembly of the bearded iris, Iris pallida Lam.</title>
        <authorList>
            <person name="Bruccoleri R.E."/>
            <person name="Oakeley E.J."/>
            <person name="Faust A.M.E."/>
            <person name="Altorfer M."/>
            <person name="Dessus-Babus S."/>
            <person name="Burckhardt D."/>
            <person name="Oertli M."/>
            <person name="Naumann U."/>
            <person name="Petersen F."/>
            <person name="Wong J."/>
        </authorList>
    </citation>
    <scope>NUCLEOTIDE SEQUENCE</scope>
    <source>
        <strain evidence="6">GSM-AAB239-AS_SAM_17_03QT</strain>
    </source>
</reference>
<protein>
    <submittedName>
        <fullName evidence="6">U1 small nuclear ribonucleoprotein 70 kDa</fullName>
    </submittedName>
</protein>
<dbReference type="Proteomes" id="UP001140949">
    <property type="component" value="Unassembled WGS sequence"/>
</dbReference>
<dbReference type="InterPro" id="IPR000504">
    <property type="entry name" value="RRM_dom"/>
</dbReference>
<feature type="region of interest" description="Disordered" evidence="4">
    <location>
        <begin position="1"/>
        <end position="37"/>
    </location>
</feature>
<evidence type="ECO:0000256" key="2">
    <source>
        <dbReference type="ARBA" id="ARBA00023242"/>
    </source>
</evidence>
<keyword evidence="3" id="KW-0694">RNA-binding</keyword>
<accession>A0AAX6EFC4</accession>
<dbReference type="GO" id="GO:0016020">
    <property type="term" value="C:membrane"/>
    <property type="evidence" value="ECO:0007669"/>
    <property type="project" value="UniProtKB-ARBA"/>
</dbReference>
<dbReference type="GO" id="GO:0005768">
    <property type="term" value="C:endosome"/>
    <property type="evidence" value="ECO:0007669"/>
    <property type="project" value="UniProtKB-ARBA"/>
</dbReference>
<dbReference type="PANTHER" id="PTHR13952:SF5">
    <property type="entry name" value="U1 SMALL NUCLEAR RIBONUCLEOPROTEIN 70 KDA"/>
    <property type="match status" value="1"/>
</dbReference>